<comment type="caution">
    <text evidence="3">The sequence shown here is derived from an EMBL/GenBank/DDBJ whole genome shotgun (WGS) entry which is preliminary data.</text>
</comment>
<evidence type="ECO:0000313" key="3">
    <source>
        <dbReference type="EMBL" id="PRT56066.1"/>
    </source>
</evidence>
<dbReference type="InterPro" id="IPR007129">
    <property type="entry name" value="Ubiqinol_cyt_c_chaperone_CPB3"/>
</dbReference>
<gene>
    <name evidence="3" type="ORF">B9G98_03686</name>
</gene>
<dbReference type="OrthoDB" id="10253878at2759"/>
<evidence type="ECO:0000313" key="4">
    <source>
        <dbReference type="Proteomes" id="UP000238350"/>
    </source>
</evidence>
<accession>A0A2T0FM58</accession>
<reference evidence="3 4" key="1">
    <citation type="submission" date="2017-04" db="EMBL/GenBank/DDBJ databases">
        <title>Genome sequencing of [Candida] sorbophila.</title>
        <authorList>
            <person name="Ahn J.O."/>
        </authorList>
    </citation>
    <scope>NUCLEOTIDE SEQUENCE [LARGE SCALE GENOMIC DNA]</scope>
    <source>
        <strain evidence="3 4">DS02</strain>
    </source>
</reference>
<dbReference type="PANTHER" id="PTHR12184:SF1">
    <property type="entry name" value="UBIQUINOL-CYTOCHROME-C REDUCTASE COMPLEX ASSEMBLY FACTOR 1"/>
    <property type="match status" value="1"/>
</dbReference>
<protein>
    <submittedName>
        <fullName evidence="3">Protein CBP3, mitochondrial</fullName>
    </submittedName>
</protein>
<dbReference type="Pfam" id="PF03981">
    <property type="entry name" value="Ubiq_cyt_C_chap"/>
    <property type="match status" value="1"/>
</dbReference>
<proteinExistence type="inferred from homology"/>
<dbReference type="PANTHER" id="PTHR12184">
    <property type="entry name" value="UBIQUINOL-CYTOCHROME C REDUCTASE COMPLEX ASSEMBLY FACTOR 1 FAMILY MEMBER"/>
    <property type="match status" value="1"/>
</dbReference>
<dbReference type="GO" id="GO:0005739">
    <property type="term" value="C:mitochondrion"/>
    <property type="evidence" value="ECO:0007669"/>
    <property type="project" value="TreeGrafter"/>
</dbReference>
<name>A0A2T0FM58_9ASCO</name>
<dbReference type="GO" id="GO:0034551">
    <property type="term" value="P:mitochondrial respiratory chain complex III assembly"/>
    <property type="evidence" value="ECO:0007669"/>
    <property type="project" value="TreeGrafter"/>
</dbReference>
<organism evidence="3 4">
    <name type="scientific">Wickerhamiella sorbophila</name>
    <dbReference type="NCBI Taxonomy" id="45607"/>
    <lineage>
        <taxon>Eukaryota</taxon>
        <taxon>Fungi</taxon>
        <taxon>Dikarya</taxon>
        <taxon>Ascomycota</taxon>
        <taxon>Saccharomycotina</taxon>
        <taxon>Dipodascomycetes</taxon>
        <taxon>Dipodascales</taxon>
        <taxon>Trichomonascaceae</taxon>
        <taxon>Wickerhamiella</taxon>
    </lineage>
</organism>
<dbReference type="AlphaFoldDB" id="A0A2T0FM58"/>
<dbReference type="EMBL" id="NDIQ01000022">
    <property type="protein sequence ID" value="PRT56066.1"/>
    <property type="molecule type" value="Genomic_DNA"/>
</dbReference>
<dbReference type="GeneID" id="36517434"/>
<dbReference type="STRING" id="45607.A0A2T0FM58"/>
<dbReference type="Proteomes" id="UP000238350">
    <property type="component" value="Unassembled WGS sequence"/>
</dbReference>
<dbReference type="RefSeq" id="XP_024666011.1">
    <property type="nucleotide sequence ID" value="XM_024810243.1"/>
</dbReference>
<sequence>MLRTSRIWQAARFYSSAAETAAKTATKIKRHEKHTVVDTKEEENLVPRAVAPLDASKIPQGNMLAHILQQYKMDLGEHDVQLSGWKKYVGERLIKTFNLDMDRIRSGPVAAVLYRDQCKMQAYFEKGKPISPLADWYYNRLGMPQTYFQWFQITSLHIWMLYVRMRRMPRKYCREYQTKLVNGIFEDIDYTLREVIRVNSDRTANNHKKQFSEQLRGSVFSYDEAMLGGDTVLAGAIWRNLFEQSDVADPTIIEHIVQYVRAQLYVLDMISDRDFAAGRFQFLDPRYRYEPLSAAQYAALDEMIESARRESKNLAARSQLSREGL</sequence>
<evidence type="ECO:0000259" key="2">
    <source>
        <dbReference type="Pfam" id="PF03981"/>
    </source>
</evidence>
<evidence type="ECO:0000256" key="1">
    <source>
        <dbReference type="ARBA" id="ARBA00006407"/>
    </source>
</evidence>
<dbReference type="InterPro" id="IPR021150">
    <property type="entry name" value="Ubiq_cyt_c_chap"/>
</dbReference>
<keyword evidence="4" id="KW-1185">Reference proteome</keyword>
<comment type="similarity">
    <text evidence="1">Belongs to the CBP3 family.</text>
</comment>
<feature type="domain" description="Ubiquinol-cytochrome c chaperone" evidence="2">
    <location>
        <begin position="140"/>
        <end position="282"/>
    </location>
</feature>